<dbReference type="EMBL" id="NEVR01000005">
    <property type="protein sequence ID" value="OZI57868.1"/>
    <property type="molecule type" value="Genomic_DNA"/>
</dbReference>
<keyword evidence="4" id="KW-1185">Reference proteome</keyword>
<dbReference type="RefSeq" id="WP_094827217.1">
    <property type="nucleotide sequence ID" value="NZ_NEVL01000003.1"/>
</dbReference>
<name>A0A261SH84_9BORD</name>
<dbReference type="OrthoDB" id="1903830at2"/>
<dbReference type="AlphaFoldDB" id="A0A261SH84"/>
<proteinExistence type="predicted"/>
<dbReference type="EMBL" id="NEVL01000003">
    <property type="protein sequence ID" value="OZI36411.1"/>
    <property type="molecule type" value="Genomic_DNA"/>
</dbReference>
<sequence length="247" mass="25921">MNRYERINDPEGTQRQALRAHQAGMWTAMPGIVQAFDAAAQTVSVQLAVLIPVREPDGSSVPTQIDVLHDCPVHFPAGGNCTLTFPVTPGDECLVVFGSRCIDGWWQSGGVQAQPDRRMHDLSDGFALVGFRSQPRALGGVSTSAVQLRSDDGQAFFELDPASHKLRIVAPGGLEVDAPESTFSGKVTVSGLFTFLGGLVGSALSGAAAKIAGAFELSGQLSVNGKRVDDTHTHTAQGSNAVTTPPN</sequence>
<dbReference type="Proteomes" id="UP000217005">
    <property type="component" value="Unassembled WGS sequence"/>
</dbReference>
<protein>
    <recommendedName>
        <fullName evidence="1">Phage protein Gp138 N-terminal domain-containing protein</fullName>
    </recommendedName>
</protein>
<evidence type="ECO:0000313" key="3">
    <source>
        <dbReference type="EMBL" id="OZI57868.1"/>
    </source>
</evidence>
<dbReference type="InterPro" id="IPR041599">
    <property type="entry name" value="Gp138_N"/>
</dbReference>
<evidence type="ECO:0000313" key="4">
    <source>
        <dbReference type="Proteomes" id="UP000216354"/>
    </source>
</evidence>
<dbReference type="Gene3D" id="2.40.50.230">
    <property type="entry name" value="Gp5 N-terminal domain"/>
    <property type="match status" value="1"/>
</dbReference>
<accession>A0A261SH84</accession>
<evidence type="ECO:0000313" key="2">
    <source>
        <dbReference type="EMBL" id="OZI36411.1"/>
    </source>
</evidence>
<evidence type="ECO:0000259" key="1">
    <source>
        <dbReference type="Pfam" id="PF18352"/>
    </source>
</evidence>
<feature type="domain" description="Phage protein Gp138 N-terminal" evidence="1">
    <location>
        <begin position="29"/>
        <end position="130"/>
    </location>
</feature>
<gene>
    <name evidence="3" type="ORF">CAL27_20935</name>
    <name evidence="2" type="ORF">CEG14_15545</name>
</gene>
<reference evidence="3 4" key="1">
    <citation type="submission" date="2017-05" db="EMBL/GenBank/DDBJ databases">
        <title>Complete and WGS of Bordetella genogroups.</title>
        <authorList>
            <person name="Spilker T."/>
            <person name="Lipuma J."/>
        </authorList>
    </citation>
    <scope>NUCLEOTIDE SEQUENCE [LARGE SCALE GENOMIC DNA]</scope>
    <source>
        <strain evidence="3 4">AU9795</strain>
    </source>
</reference>
<evidence type="ECO:0000313" key="5">
    <source>
        <dbReference type="Proteomes" id="UP000217005"/>
    </source>
</evidence>
<dbReference type="Pfam" id="PF18352">
    <property type="entry name" value="Gp138_N"/>
    <property type="match status" value="1"/>
</dbReference>
<organism evidence="2 5">
    <name type="scientific">Bordetella genomosp. 1</name>
    <dbReference type="NCBI Taxonomy" id="1395607"/>
    <lineage>
        <taxon>Bacteria</taxon>
        <taxon>Pseudomonadati</taxon>
        <taxon>Pseudomonadota</taxon>
        <taxon>Betaproteobacteria</taxon>
        <taxon>Burkholderiales</taxon>
        <taxon>Alcaligenaceae</taxon>
        <taxon>Bordetella</taxon>
    </lineage>
</organism>
<dbReference type="InterPro" id="IPR037026">
    <property type="entry name" value="Vgr_OB-fold_dom_sf"/>
</dbReference>
<dbReference type="Proteomes" id="UP000216354">
    <property type="component" value="Unassembled WGS sequence"/>
</dbReference>
<reference evidence="2 5" key="2">
    <citation type="submission" date="2017-05" db="EMBL/GenBank/DDBJ databases">
        <title>Complete and WGS of Bordetella genogroups.</title>
        <authorList>
            <person name="Spilker T."/>
            <person name="LiPuma J."/>
        </authorList>
    </citation>
    <scope>NUCLEOTIDE SEQUENCE [LARGE SCALE GENOMIC DNA]</scope>
    <source>
        <strain evidence="2 5">AU17610</strain>
    </source>
</reference>
<comment type="caution">
    <text evidence="2">The sequence shown here is derived from an EMBL/GenBank/DDBJ whole genome shotgun (WGS) entry which is preliminary data.</text>
</comment>